<organism evidence="2 3">
    <name type="scientific">Brevifollis gellanilyticus</name>
    <dbReference type="NCBI Taxonomy" id="748831"/>
    <lineage>
        <taxon>Bacteria</taxon>
        <taxon>Pseudomonadati</taxon>
        <taxon>Verrucomicrobiota</taxon>
        <taxon>Verrucomicrobiia</taxon>
        <taxon>Verrucomicrobiales</taxon>
        <taxon>Verrucomicrobiaceae</taxon>
    </lineage>
</organism>
<comment type="caution">
    <text evidence="2">The sequence shown here is derived from an EMBL/GenBank/DDBJ whole genome shotgun (WGS) entry which is preliminary data.</text>
</comment>
<protein>
    <recommendedName>
        <fullName evidence="4">Phytanoyl-CoA dioxygenase</fullName>
    </recommendedName>
</protein>
<evidence type="ECO:0008006" key="4">
    <source>
        <dbReference type="Google" id="ProtNLM"/>
    </source>
</evidence>
<dbReference type="Proteomes" id="UP000321577">
    <property type="component" value="Unassembled WGS sequence"/>
</dbReference>
<dbReference type="PANTHER" id="PTHR20883:SF48">
    <property type="entry name" value="ECTOINE DIOXYGENASE"/>
    <property type="match status" value="1"/>
</dbReference>
<dbReference type="Pfam" id="PF05721">
    <property type="entry name" value="PhyH"/>
    <property type="match status" value="1"/>
</dbReference>
<comment type="cofactor">
    <cofactor evidence="1">
        <name>Fe(2+)</name>
        <dbReference type="ChEBI" id="CHEBI:29033"/>
    </cofactor>
</comment>
<dbReference type="EMBL" id="BKAG01000037">
    <property type="protein sequence ID" value="GEP44833.1"/>
    <property type="molecule type" value="Genomic_DNA"/>
</dbReference>
<evidence type="ECO:0000256" key="1">
    <source>
        <dbReference type="ARBA" id="ARBA00001954"/>
    </source>
</evidence>
<gene>
    <name evidence="2" type="ORF">BGE01nite_41240</name>
</gene>
<reference evidence="2 3" key="1">
    <citation type="submission" date="2019-07" db="EMBL/GenBank/DDBJ databases">
        <title>Whole genome shotgun sequence of Brevifollis gellanilyticus NBRC 108608.</title>
        <authorList>
            <person name="Hosoyama A."/>
            <person name="Uohara A."/>
            <person name="Ohji S."/>
            <person name="Ichikawa N."/>
        </authorList>
    </citation>
    <scope>NUCLEOTIDE SEQUENCE [LARGE SCALE GENOMIC DNA]</scope>
    <source>
        <strain evidence="2 3">NBRC 108608</strain>
    </source>
</reference>
<evidence type="ECO:0000313" key="3">
    <source>
        <dbReference type="Proteomes" id="UP000321577"/>
    </source>
</evidence>
<dbReference type="PANTHER" id="PTHR20883">
    <property type="entry name" value="PHYTANOYL-COA DIOXYGENASE DOMAIN CONTAINING 1"/>
    <property type="match status" value="1"/>
</dbReference>
<dbReference type="SUPFAM" id="SSF51197">
    <property type="entry name" value="Clavaminate synthase-like"/>
    <property type="match status" value="1"/>
</dbReference>
<dbReference type="GO" id="GO:0016706">
    <property type="term" value="F:2-oxoglutarate-dependent dioxygenase activity"/>
    <property type="evidence" value="ECO:0007669"/>
    <property type="project" value="UniProtKB-ARBA"/>
</dbReference>
<dbReference type="InterPro" id="IPR008775">
    <property type="entry name" value="Phytyl_CoA_dOase-like"/>
</dbReference>
<sequence>MPTEPFAVRGIYFDKSPDTNWLVSWHQDLTICVQEKREVPGFGPWSVKEGVPHVQPPVEVLESMLTIRLHLDDTDETNGALRVIPGSHKLGRLGNSQIQPITASGQESMCIAPQGAALLIRPLILHSSSRSTSTRRRRVIHLEYACTPLDAGLEWQEA</sequence>
<dbReference type="AlphaFoldDB" id="A0A512MDM1"/>
<evidence type="ECO:0000313" key="2">
    <source>
        <dbReference type="EMBL" id="GEP44833.1"/>
    </source>
</evidence>
<keyword evidence="3" id="KW-1185">Reference proteome</keyword>
<dbReference type="Gene3D" id="2.60.120.620">
    <property type="entry name" value="q2cbj1_9rhob like domain"/>
    <property type="match status" value="1"/>
</dbReference>
<accession>A0A512MDM1</accession>
<proteinExistence type="predicted"/>
<dbReference type="GO" id="GO:0005506">
    <property type="term" value="F:iron ion binding"/>
    <property type="evidence" value="ECO:0007669"/>
    <property type="project" value="UniProtKB-ARBA"/>
</dbReference>
<name>A0A512MDM1_9BACT</name>